<feature type="region of interest" description="Disordered" evidence="1">
    <location>
        <begin position="134"/>
        <end position="166"/>
    </location>
</feature>
<gene>
    <name evidence="3" type="ORF">HPB51_006702</name>
</gene>
<dbReference type="AlphaFoldDB" id="A0A9J6E7F5"/>
<evidence type="ECO:0000313" key="4">
    <source>
        <dbReference type="Proteomes" id="UP000821866"/>
    </source>
</evidence>
<sequence>MTVLTLAVQDPTVPGVGMEHREEPAVRRYSGHFLETKVLLAALTWLEHDYQNRKQFEDTVLACVRFGLLPESVLLKCFEAPPLGKMALSGRPVRMQLMEAAFSHYVRLRGRPDLALEVRKRTFTAAVPASLSESTVMTSPSSDGSPGVGSPTATKCPPQASDHFIP</sequence>
<feature type="compositionally biased region" description="Low complexity" evidence="1">
    <location>
        <begin position="139"/>
        <end position="151"/>
    </location>
</feature>
<dbReference type="InterPro" id="IPR011705">
    <property type="entry name" value="BACK"/>
</dbReference>
<accession>A0A9J6E7F5</accession>
<dbReference type="Proteomes" id="UP000821866">
    <property type="component" value="Chromosome 3"/>
</dbReference>
<comment type="caution">
    <text evidence="3">The sequence shown here is derived from an EMBL/GenBank/DDBJ whole genome shotgun (WGS) entry which is preliminary data.</text>
</comment>
<reference evidence="3" key="1">
    <citation type="journal article" date="2020" name="Cell">
        <title>Large-Scale Comparative Analyses of Tick Genomes Elucidate Their Genetic Diversity and Vector Capacities.</title>
        <authorList>
            <consortium name="Tick Genome and Microbiome Consortium (TIGMIC)"/>
            <person name="Jia N."/>
            <person name="Wang J."/>
            <person name="Shi W."/>
            <person name="Du L."/>
            <person name="Sun Y."/>
            <person name="Zhan W."/>
            <person name="Jiang J.F."/>
            <person name="Wang Q."/>
            <person name="Zhang B."/>
            <person name="Ji P."/>
            <person name="Bell-Sakyi L."/>
            <person name="Cui X.M."/>
            <person name="Yuan T.T."/>
            <person name="Jiang B.G."/>
            <person name="Yang W.F."/>
            <person name="Lam T.T."/>
            <person name="Chang Q.C."/>
            <person name="Ding S.J."/>
            <person name="Wang X.J."/>
            <person name="Zhu J.G."/>
            <person name="Ruan X.D."/>
            <person name="Zhao L."/>
            <person name="Wei J.T."/>
            <person name="Ye R.Z."/>
            <person name="Que T.C."/>
            <person name="Du C.H."/>
            <person name="Zhou Y.H."/>
            <person name="Cheng J.X."/>
            <person name="Dai P.F."/>
            <person name="Guo W.B."/>
            <person name="Han X.H."/>
            <person name="Huang E.J."/>
            <person name="Li L.F."/>
            <person name="Wei W."/>
            <person name="Gao Y.C."/>
            <person name="Liu J.Z."/>
            <person name="Shao H.Z."/>
            <person name="Wang X."/>
            <person name="Wang C.C."/>
            <person name="Yang T.C."/>
            <person name="Huo Q.B."/>
            <person name="Li W."/>
            <person name="Chen H.Y."/>
            <person name="Chen S.E."/>
            <person name="Zhou L.G."/>
            <person name="Ni X.B."/>
            <person name="Tian J.H."/>
            <person name="Sheng Y."/>
            <person name="Liu T."/>
            <person name="Pan Y.S."/>
            <person name="Xia L.Y."/>
            <person name="Li J."/>
            <person name="Zhao F."/>
            <person name="Cao W.C."/>
        </authorList>
    </citation>
    <scope>NUCLEOTIDE SEQUENCE</scope>
    <source>
        <strain evidence="3">Rmic-2018</strain>
    </source>
</reference>
<feature type="domain" description="BACK" evidence="2">
    <location>
        <begin position="35"/>
        <end position="78"/>
    </location>
</feature>
<evidence type="ECO:0000256" key="1">
    <source>
        <dbReference type="SAM" id="MobiDB-lite"/>
    </source>
</evidence>
<dbReference type="VEuPathDB" id="VectorBase:LOC119165161"/>
<keyword evidence="4" id="KW-1185">Reference proteome</keyword>
<dbReference type="Gene3D" id="1.25.40.420">
    <property type="match status" value="1"/>
</dbReference>
<organism evidence="3 4">
    <name type="scientific">Rhipicephalus microplus</name>
    <name type="common">Cattle tick</name>
    <name type="synonym">Boophilus microplus</name>
    <dbReference type="NCBI Taxonomy" id="6941"/>
    <lineage>
        <taxon>Eukaryota</taxon>
        <taxon>Metazoa</taxon>
        <taxon>Ecdysozoa</taxon>
        <taxon>Arthropoda</taxon>
        <taxon>Chelicerata</taxon>
        <taxon>Arachnida</taxon>
        <taxon>Acari</taxon>
        <taxon>Parasitiformes</taxon>
        <taxon>Ixodida</taxon>
        <taxon>Ixodoidea</taxon>
        <taxon>Ixodidae</taxon>
        <taxon>Rhipicephalinae</taxon>
        <taxon>Rhipicephalus</taxon>
        <taxon>Boophilus</taxon>
    </lineage>
</organism>
<reference evidence="3" key="2">
    <citation type="submission" date="2021-09" db="EMBL/GenBank/DDBJ databases">
        <authorList>
            <person name="Jia N."/>
            <person name="Wang J."/>
            <person name="Shi W."/>
            <person name="Du L."/>
            <person name="Sun Y."/>
            <person name="Zhan W."/>
            <person name="Jiang J."/>
            <person name="Wang Q."/>
            <person name="Zhang B."/>
            <person name="Ji P."/>
            <person name="Sakyi L.B."/>
            <person name="Cui X."/>
            <person name="Yuan T."/>
            <person name="Jiang B."/>
            <person name="Yang W."/>
            <person name="Lam T.T.-Y."/>
            <person name="Chang Q."/>
            <person name="Ding S."/>
            <person name="Wang X."/>
            <person name="Zhu J."/>
            <person name="Ruan X."/>
            <person name="Zhao L."/>
            <person name="Wei J."/>
            <person name="Que T."/>
            <person name="Du C."/>
            <person name="Cheng J."/>
            <person name="Dai P."/>
            <person name="Han X."/>
            <person name="Huang E."/>
            <person name="Gao Y."/>
            <person name="Liu J."/>
            <person name="Shao H."/>
            <person name="Ye R."/>
            <person name="Li L."/>
            <person name="Wei W."/>
            <person name="Wang X."/>
            <person name="Wang C."/>
            <person name="Huo Q."/>
            <person name="Li W."/>
            <person name="Guo W."/>
            <person name="Chen H."/>
            <person name="Chen S."/>
            <person name="Zhou L."/>
            <person name="Zhou L."/>
            <person name="Ni X."/>
            <person name="Tian J."/>
            <person name="Zhou Y."/>
            <person name="Sheng Y."/>
            <person name="Liu T."/>
            <person name="Pan Y."/>
            <person name="Xia L."/>
            <person name="Li J."/>
            <person name="Zhao F."/>
            <person name="Cao W."/>
        </authorList>
    </citation>
    <scope>NUCLEOTIDE SEQUENCE</scope>
    <source>
        <strain evidence="3">Rmic-2018</strain>
        <tissue evidence="3">Larvae</tissue>
    </source>
</reference>
<evidence type="ECO:0000313" key="3">
    <source>
        <dbReference type="EMBL" id="KAH8030270.1"/>
    </source>
</evidence>
<dbReference type="Pfam" id="PF07707">
    <property type="entry name" value="BACK"/>
    <property type="match status" value="1"/>
</dbReference>
<protein>
    <recommendedName>
        <fullName evidence="2">BACK domain-containing protein</fullName>
    </recommendedName>
</protein>
<evidence type="ECO:0000259" key="2">
    <source>
        <dbReference type="Pfam" id="PF07707"/>
    </source>
</evidence>
<proteinExistence type="predicted"/>
<dbReference type="EMBL" id="JABSTU010000005">
    <property type="protein sequence ID" value="KAH8030270.1"/>
    <property type="molecule type" value="Genomic_DNA"/>
</dbReference>
<name>A0A9J6E7F5_RHIMP</name>